<keyword evidence="3" id="KW-1185">Reference proteome</keyword>
<comment type="caution">
    <text evidence="2">The sequence shown here is derived from an EMBL/GenBank/DDBJ whole genome shotgun (WGS) entry which is preliminary data.</text>
</comment>
<dbReference type="Proteomes" id="UP001341840">
    <property type="component" value="Unassembled WGS sequence"/>
</dbReference>
<name>A0ABU6X9U4_9FABA</name>
<feature type="region of interest" description="Disordered" evidence="1">
    <location>
        <begin position="106"/>
        <end position="175"/>
    </location>
</feature>
<protein>
    <submittedName>
        <fullName evidence="2">Uncharacterized protein</fullName>
    </submittedName>
</protein>
<reference evidence="2 3" key="1">
    <citation type="journal article" date="2023" name="Plants (Basel)">
        <title>Bridging the Gap: Combining Genomics and Transcriptomics Approaches to Understand Stylosanthes scabra, an Orphan Legume from the Brazilian Caatinga.</title>
        <authorList>
            <person name="Ferreira-Neto J.R.C."/>
            <person name="da Silva M.D."/>
            <person name="Binneck E."/>
            <person name="de Melo N.F."/>
            <person name="da Silva R.H."/>
            <person name="de Melo A.L.T.M."/>
            <person name="Pandolfi V."/>
            <person name="Bustamante F.O."/>
            <person name="Brasileiro-Vidal A.C."/>
            <person name="Benko-Iseppon A.M."/>
        </authorList>
    </citation>
    <scope>NUCLEOTIDE SEQUENCE [LARGE SCALE GENOMIC DNA]</scope>
    <source>
        <tissue evidence="2">Leaves</tissue>
    </source>
</reference>
<evidence type="ECO:0000313" key="2">
    <source>
        <dbReference type="EMBL" id="MED6193490.1"/>
    </source>
</evidence>
<sequence>MRRTYRGVTSGFRRRISAGMVSGQPDFLQWWILTSRRYFVSAGPYHRLSLDEIPVEITQRQSTPHPVRHDVPHVQDNRRLGRRVMVRTRTTARDWQWLDKMMAEDAPTKRPAQKIRRMPEGYGRRRRAGRASRGGRGCVEGSDMAPTQQTQGGANTSQAVDAAGRAHRLTSYPPL</sequence>
<accession>A0ABU6X9U4</accession>
<dbReference type="EMBL" id="JASCZI010211511">
    <property type="protein sequence ID" value="MED6193490.1"/>
    <property type="molecule type" value="Genomic_DNA"/>
</dbReference>
<evidence type="ECO:0000256" key="1">
    <source>
        <dbReference type="SAM" id="MobiDB-lite"/>
    </source>
</evidence>
<evidence type="ECO:0000313" key="3">
    <source>
        <dbReference type="Proteomes" id="UP001341840"/>
    </source>
</evidence>
<proteinExistence type="predicted"/>
<feature type="compositionally biased region" description="Polar residues" evidence="1">
    <location>
        <begin position="145"/>
        <end position="159"/>
    </location>
</feature>
<gene>
    <name evidence="2" type="ORF">PIB30_019963</name>
</gene>
<organism evidence="2 3">
    <name type="scientific">Stylosanthes scabra</name>
    <dbReference type="NCBI Taxonomy" id="79078"/>
    <lineage>
        <taxon>Eukaryota</taxon>
        <taxon>Viridiplantae</taxon>
        <taxon>Streptophyta</taxon>
        <taxon>Embryophyta</taxon>
        <taxon>Tracheophyta</taxon>
        <taxon>Spermatophyta</taxon>
        <taxon>Magnoliopsida</taxon>
        <taxon>eudicotyledons</taxon>
        <taxon>Gunneridae</taxon>
        <taxon>Pentapetalae</taxon>
        <taxon>rosids</taxon>
        <taxon>fabids</taxon>
        <taxon>Fabales</taxon>
        <taxon>Fabaceae</taxon>
        <taxon>Papilionoideae</taxon>
        <taxon>50 kb inversion clade</taxon>
        <taxon>dalbergioids sensu lato</taxon>
        <taxon>Dalbergieae</taxon>
        <taxon>Pterocarpus clade</taxon>
        <taxon>Stylosanthes</taxon>
    </lineage>
</organism>